<name>X0T830_9ZZZZ</name>
<dbReference type="EMBL" id="BARS01012738">
    <property type="protein sequence ID" value="GAF89653.1"/>
    <property type="molecule type" value="Genomic_DNA"/>
</dbReference>
<reference evidence="1" key="1">
    <citation type="journal article" date="2014" name="Front. Microbiol.">
        <title>High frequency of phylogenetically diverse reductive dehalogenase-homologous genes in deep subseafloor sedimentary metagenomes.</title>
        <authorList>
            <person name="Kawai M."/>
            <person name="Futagami T."/>
            <person name="Toyoda A."/>
            <person name="Takaki Y."/>
            <person name="Nishi S."/>
            <person name="Hori S."/>
            <person name="Arai W."/>
            <person name="Tsubouchi T."/>
            <person name="Morono Y."/>
            <person name="Uchiyama I."/>
            <person name="Ito T."/>
            <person name="Fujiyama A."/>
            <person name="Inagaki F."/>
            <person name="Takami H."/>
        </authorList>
    </citation>
    <scope>NUCLEOTIDE SEQUENCE</scope>
    <source>
        <strain evidence="1">Expedition CK06-06</strain>
    </source>
</reference>
<protein>
    <submittedName>
        <fullName evidence="1">Uncharacterized protein</fullName>
    </submittedName>
</protein>
<accession>X0T830</accession>
<sequence length="70" mass="7706">HHVRHITGPTENECVGVTGETSCQRVGEWFIPGIFSRMGMSRCRQCCKALGAPNGTGSPKNDPEMKAWME</sequence>
<organism evidence="1">
    <name type="scientific">marine sediment metagenome</name>
    <dbReference type="NCBI Taxonomy" id="412755"/>
    <lineage>
        <taxon>unclassified sequences</taxon>
        <taxon>metagenomes</taxon>
        <taxon>ecological metagenomes</taxon>
    </lineage>
</organism>
<evidence type="ECO:0000313" key="1">
    <source>
        <dbReference type="EMBL" id="GAF89653.1"/>
    </source>
</evidence>
<gene>
    <name evidence="1" type="ORF">S01H1_22533</name>
</gene>
<dbReference type="AlphaFoldDB" id="X0T830"/>
<feature type="non-terminal residue" evidence="1">
    <location>
        <position position="1"/>
    </location>
</feature>
<proteinExistence type="predicted"/>
<comment type="caution">
    <text evidence="1">The sequence shown here is derived from an EMBL/GenBank/DDBJ whole genome shotgun (WGS) entry which is preliminary data.</text>
</comment>